<comment type="caution">
    <text evidence="2">The sequence shown here is derived from an EMBL/GenBank/DDBJ whole genome shotgun (WGS) entry which is preliminary data.</text>
</comment>
<protein>
    <submittedName>
        <fullName evidence="2">Pro-sigmaK processing inhibitor BofA family protein</fullName>
    </submittedName>
</protein>
<dbReference type="AlphaFoldDB" id="A0A937FH90"/>
<proteinExistence type="predicted"/>
<keyword evidence="1" id="KW-1133">Transmembrane helix</keyword>
<feature type="transmembrane region" description="Helical" evidence="1">
    <location>
        <begin position="33"/>
        <end position="56"/>
    </location>
</feature>
<accession>A0A937FH90</accession>
<evidence type="ECO:0000256" key="1">
    <source>
        <dbReference type="SAM" id="Phobius"/>
    </source>
</evidence>
<evidence type="ECO:0000313" key="2">
    <source>
        <dbReference type="EMBL" id="MBL4933714.1"/>
    </source>
</evidence>
<keyword evidence="1" id="KW-0812">Transmembrane</keyword>
<gene>
    <name evidence="2" type="ORF">JK634_18185</name>
</gene>
<dbReference type="InterPro" id="IPR010001">
    <property type="entry name" value="BofA"/>
</dbReference>
<dbReference type="RefSeq" id="WP_202769150.1">
    <property type="nucleotide sequence ID" value="NZ_JAESWA010000027.1"/>
</dbReference>
<dbReference type="EMBL" id="JAESWA010000027">
    <property type="protein sequence ID" value="MBL4933714.1"/>
    <property type="molecule type" value="Genomic_DNA"/>
</dbReference>
<dbReference type="Proteomes" id="UP000623681">
    <property type="component" value="Unassembled WGS sequence"/>
</dbReference>
<organism evidence="2 3">
    <name type="scientific">Clostridium paridis</name>
    <dbReference type="NCBI Taxonomy" id="2803863"/>
    <lineage>
        <taxon>Bacteria</taxon>
        <taxon>Bacillati</taxon>
        <taxon>Bacillota</taxon>
        <taxon>Clostridia</taxon>
        <taxon>Eubacteriales</taxon>
        <taxon>Clostridiaceae</taxon>
        <taxon>Clostridium</taxon>
    </lineage>
</organism>
<keyword evidence="1" id="KW-0472">Membrane</keyword>
<dbReference type="Pfam" id="PF07441">
    <property type="entry name" value="BofA"/>
    <property type="match status" value="1"/>
</dbReference>
<feature type="transmembrane region" description="Helical" evidence="1">
    <location>
        <begin position="62"/>
        <end position="85"/>
    </location>
</feature>
<feature type="transmembrane region" description="Helical" evidence="1">
    <location>
        <begin position="6"/>
        <end position="26"/>
    </location>
</feature>
<name>A0A937FH90_9CLOT</name>
<keyword evidence="3" id="KW-1185">Reference proteome</keyword>
<evidence type="ECO:0000313" key="3">
    <source>
        <dbReference type="Proteomes" id="UP000623681"/>
    </source>
</evidence>
<sequence length="86" mass="9325">MFPVEIFYGIISLLILVILFKVFAWPIKMLGKLIINGILGVLLLAVVNFIGGPFGINIGVNIVTALIAGFFGIPGVIVMVVFKLFF</sequence>
<reference evidence="2" key="1">
    <citation type="submission" date="2021-01" db="EMBL/GenBank/DDBJ databases">
        <title>Genome public.</title>
        <authorList>
            <person name="Liu C."/>
            <person name="Sun Q."/>
        </authorList>
    </citation>
    <scope>NUCLEOTIDE SEQUENCE</scope>
    <source>
        <strain evidence="2">YIM B02565</strain>
    </source>
</reference>
<dbReference type="NCBIfam" id="TIGR02862">
    <property type="entry name" value="spore_BofA"/>
    <property type="match status" value="1"/>
</dbReference>